<accession>A0AAN8J8T8</accession>
<gene>
    <name evidence="2" type="ORF">SNE40_016566</name>
</gene>
<reference evidence="2 3" key="1">
    <citation type="submission" date="2024-01" db="EMBL/GenBank/DDBJ databases">
        <title>The genome of the rayed Mediterranean limpet Patella caerulea (Linnaeus, 1758).</title>
        <authorList>
            <person name="Anh-Thu Weber A."/>
            <person name="Halstead-Nussloch G."/>
        </authorList>
    </citation>
    <scope>NUCLEOTIDE SEQUENCE [LARGE SCALE GENOMIC DNA]</scope>
    <source>
        <strain evidence="2">AATW-2023a</strain>
        <tissue evidence="2">Whole specimen</tissue>
    </source>
</reference>
<feature type="signal peptide" evidence="1">
    <location>
        <begin position="1"/>
        <end position="21"/>
    </location>
</feature>
<evidence type="ECO:0000256" key="1">
    <source>
        <dbReference type="SAM" id="SignalP"/>
    </source>
</evidence>
<evidence type="ECO:0008006" key="4">
    <source>
        <dbReference type="Google" id="ProtNLM"/>
    </source>
</evidence>
<sequence length="87" mass="9268">MKAVLILVIVAVISSRSYVDACDATSLTSCTLPTPGSANICNSHDAGCLAGAVENTHLNPLTQPPNVEREMLKSAYILTLFMYITLL</sequence>
<keyword evidence="3" id="KW-1185">Reference proteome</keyword>
<name>A0AAN8J8T8_PATCE</name>
<protein>
    <recommendedName>
        <fullName evidence="4">Secreted protein</fullName>
    </recommendedName>
</protein>
<comment type="caution">
    <text evidence="2">The sequence shown here is derived from an EMBL/GenBank/DDBJ whole genome shotgun (WGS) entry which is preliminary data.</text>
</comment>
<evidence type="ECO:0000313" key="3">
    <source>
        <dbReference type="Proteomes" id="UP001347796"/>
    </source>
</evidence>
<evidence type="ECO:0000313" key="2">
    <source>
        <dbReference type="EMBL" id="KAK6173027.1"/>
    </source>
</evidence>
<dbReference type="EMBL" id="JAZGQO010000011">
    <property type="protein sequence ID" value="KAK6173027.1"/>
    <property type="molecule type" value="Genomic_DNA"/>
</dbReference>
<keyword evidence="1" id="KW-0732">Signal</keyword>
<proteinExistence type="predicted"/>
<dbReference type="AlphaFoldDB" id="A0AAN8J8T8"/>
<feature type="chain" id="PRO_5042854184" description="Secreted protein" evidence="1">
    <location>
        <begin position="22"/>
        <end position="87"/>
    </location>
</feature>
<organism evidence="2 3">
    <name type="scientific">Patella caerulea</name>
    <name type="common">Rayed Mediterranean limpet</name>
    <dbReference type="NCBI Taxonomy" id="87958"/>
    <lineage>
        <taxon>Eukaryota</taxon>
        <taxon>Metazoa</taxon>
        <taxon>Spiralia</taxon>
        <taxon>Lophotrochozoa</taxon>
        <taxon>Mollusca</taxon>
        <taxon>Gastropoda</taxon>
        <taxon>Patellogastropoda</taxon>
        <taxon>Patelloidea</taxon>
        <taxon>Patellidae</taxon>
        <taxon>Patella</taxon>
    </lineage>
</organism>
<dbReference type="Proteomes" id="UP001347796">
    <property type="component" value="Unassembled WGS sequence"/>
</dbReference>